<gene>
    <name evidence="1" type="ORF">KIW84_050943</name>
</gene>
<dbReference type="Gramene" id="Psat05G0094300-T1">
    <property type="protein sequence ID" value="KAI5403573.1"/>
    <property type="gene ID" value="KIW84_050943"/>
</dbReference>
<evidence type="ECO:0000313" key="1">
    <source>
        <dbReference type="EMBL" id="KAI5403573.1"/>
    </source>
</evidence>
<dbReference type="AlphaFoldDB" id="A0A9D4WIS3"/>
<name>A0A9D4WIS3_PEA</name>
<dbReference type="Proteomes" id="UP001058974">
    <property type="component" value="Chromosome 5"/>
</dbReference>
<dbReference type="EMBL" id="JAMSHJ010000005">
    <property type="protein sequence ID" value="KAI5403573.1"/>
    <property type="molecule type" value="Genomic_DNA"/>
</dbReference>
<comment type="caution">
    <text evidence="1">The sequence shown here is derived from an EMBL/GenBank/DDBJ whole genome shotgun (WGS) entry which is preliminary data.</text>
</comment>
<organism evidence="1 2">
    <name type="scientific">Pisum sativum</name>
    <name type="common">Garden pea</name>
    <name type="synonym">Lathyrus oleraceus</name>
    <dbReference type="NCBI Taxonomy" id="3888"/>
    <lineage>
        <taxon>Eukaryota</taxon>
        <taxon>Viridiplantae</taxon>
        <taxon>Streptophyta</taxon>
        <taxon>Embryophyta</taxon>
        <taxon>Tracheophyta</taxon>
        <taxon>Spermatophyta</taxon>
        <taxon>Magnoliopsida</taxon>
        <taxon>eudicotyledons</taxon>
        <taxon>Gunneridae</taxon>
        <taxon>Pentapetalae</taxon>
        <taxon>rosids</taxon>
        <taxon>fabids</taxon>
        <taxon>Fabales</taxon>
        <taxon>Fabaceae</taxon>
        <taxon>Papilionoideae</taxon>
        <taxon>50 kb inversion clade</taxon>
        <taxon>NPAAA clade</taxon>
        <taxon>Hologalegina</taxon>
        <taxon>IRL clade</taxon>
        <taxon>Fabeae</taxon>
        <taxon>Lathyrus</taxon>
    </lineage>
</organism>
<keyword evidence="2" id="KW-1185">Reference proteome</keyword>
<protein>
    <submittedName>
        <fullName evidence="1">Uncharacterized protein</fullName>
    </submittedName>
</protein>
<evidence type="ECO:0000313" key="2">
    <source>
        <dbReference type="Proteomes" id="UP001058974"/>
    </source>
</evidence>
<sequence>MGVLKNIERNKYYHLCCNGICQHYMTWTWKGEVTKTPVVLHKDEVDVTMNDRLEDMVSDIGEDYFKITYVYDTLCSDMEDTLYSGCTNFIGLSAVLRLFNQKAKNG</sequence>
<reference evidence="1 2" key="1">
    <citation type="journal article" date="2022" name="Nat. Genet.">
        <title>Improved pea reference genome and pan-genome highlight genomic features and evolutionary characteristics.</title>
        <authorList>
            <person name="Yang T."/>
            <person name="Liu R."/>
            <person name="Luo Y."/>
            <person name="Hu S."/>
            <person name="Wang D."/>
            <person name="Wang C."/>
            <person name="Pandey M.K."/>
            <person name="Ge S."/>
            <person name="Xu Q."/>
            <person name="Li N."/>
            <person name="Li G."/>
            <person name="Huang Y."/>
            <person name="Saxena R.K."/>
            <person name="Ji Y."/>
            <person name="Li M."/>
            <person name="Yan X."/>
            <person name="He Y."/>
            <person name="Liu Y."/>
            <person name="Wang X."/>
            <person name="Xiang C."/>
            <person name="Varshney R.K."/>
            <person name="Ding H."/>
            <person name="Gao S."/>
            <person name="Zong X."/>
        </authorList>
    </citation>
    <scope>NUCLEOTIDE SEQUENCE [LARGE SCALE GENOMIC DNA]</scope>
    <source>
        <strain evidence="1 2">cv. Zhongwan 6</strain>
    </source>
</reference>
<proteinExistence type="predicted"/>
<accession>A0A9D4WIS3</accession>